<dbReference type="EMBL" id="DF968180">
    <property type="protein sequence ID" value="GAP39649.1"/>
    <property type="molecule type" value="Genomic_DNA"/>
</dbReference>
<dbReference type="InterPro" id="IPR008407">
    <property type="entry name" value="Brnchd-chn_aa_trnsp_AzlD"/>
</dbReference>
<dbReference type="PIRSF" id="PIRSF003203">
    <property type="entry name" value="AzlD"/>
    <property type="match status" value="1"/>
</dbReference>
<evidence type="ECO:0000313" key="3">
    <source>
        <dbReference type="Proteomes" id="UP000053370"/>
    </source>
</evidence>
<feature type="transmembrane region" description="Helical" evidence="1">
    <location>
        <begin position="37"/>
        <end position="58"/>
    </location>
</feature>
<reference evidence="2" key="1">
    <citation type="journal article" date="2015" name="Genome Announc.">
        <title>Draft Genome Sequence of Anaerolineae Strain TC1, a Novel Isolate from a Methanogenic Wastewater Treatment System.</title>
        <authorList>
            <person name="Matsuura N."/>
            <person name="Tourlousse D.M."/>
            <person name="Sun L."/>
            <person name="Toyonaga M."/>
            <person name="Kuroda K."/>
            <person name="Ohashi A."/>
            <person name="Cruz R."/>
            <person name="Yamaguchi T."/>
            <person name="Sekiguchi Y."/>
        </authorList>
    </citation>
    <scope>NUCLEOTIDE SEQUENCE [LARGE SCALE GENOMIC DNA]</scope>
    <source>
        <strain evidence="2">TC1</strain>
    </source>
</reference>
<name>A0A0K8PAX4_9CHLR</name>
<keyword evidence="1" id="KW-1133">Transmembrane helix</keyword>
<feature type="transmembrane region" description="Helical" evidence="1">
    <location>
        <begin position="6"/>
        <end position="28"/>
    </location>
</feature>
<evidence type="ECO:0000256" key="1">
    <source>
        <dbReference type="SAM" id="Phobius"/>
    </source>
</evidence>
<dbReference type="AlphaFoldDB" id="A0A0K8PAX4"/>
<organism evidence="2">
    <name type="scientific">Flexilinea flocculi</name>
    <dbReference type="NCBI Taxonomy" id="1678840"/>
    <lineage>
        <taxon>Bacteria</taxon>
        <taxon>Bacillati</taxon>
        <taxon>Chloroflexota</taxon>
        <taxon>Anaerolineae</taxon>
        <taxon>Anaerolineales</taxon>
        <taxon>Anaerolineaceae</taxon>
        <taxon>Flexilinea</taxon>
    </lineage>
</organism>
<proteinExistence type="predicted"/>
<accession>A0A0K8PAX4</accession>
<dbReference type="RefSeq" id="WP_201777232.1">
    <property type="nucleotide sequence ID" value="NZ_DF968180.1"/>
</dbReference>
<gene>
    <name evidence="2" type="ORF">ATC1_12183</name>
</gene>
<evidence type="ECO:0000313" key="2">
    <source>
        <dbReference type="EMBL" id="GAP39649.1"/>
    </source>
</evidence>
<dbReference type="STRING" id="1678840.ATC1_12183"/>
<dbReference type="Pfam" id="PF05437">
    <property type="entry name" value="AzlD"/>
    <property type="match status" value="1"/>
</dbReference>
<keyword evidence="3" id="KW-1185">Reference proteome</keyword>
<protein>
    <submittedName>
        <fullName evidence="2">Branched-chain amino acid transport protein AzlD</fullName>
    </submittedName>
</protein>
<keyword evidence="1" id="KW-0812">Transmembrane</keyword>
<feature type="transmembrane region" description="Helical" evidence="1">
    <location>
        <begin position="89"/>
        <end position="107"/>
    </location>
</feature>
<feature type="transmembrane region" description="Helical" evidence="1">
    <location>
        <begin position="64"/>
        <end position="82"/>
    </location>
</feature>
<sequence length="108" mass="12511">MTKSQILFSIIIMAVCTLITRLLPFLIFPEHRKTPPLVTYLGAVLPYAIIGMLVVYCFKQVSFIQYPFGIPEMIGFLFVIFVHRWKHHLLLSIGGGTLFYMILIRFVF</sequence>
<keyword evidence="1" id="KW-0472">Membrane</keyword>
<dbReference type="Proteomes" id="UP000053370">
    <property type="component" value="Unassembled WGS sequence"/>
</dbReference>